<geneLocation type="plasmid" evidence="2 3">
    <name>pNYT2</name>
</geneLocation>
<dbReference type="Proteomes" id="UP000242917">
    <property type="component" value="Plasmid pNYT2"/>
</dbReference>
<feature type="region of interest" description="Disordered" evidence="1">
    <location>
        <begin position="1"/>
        <end position="23"/>
    </location>
</feature>
<dbReference type="EMBL" id="CP019157">
    <property type="protein sequence ID" value="AUG49521.1"/>
    <property type="molecule type" value="Genomic_DNA"/>
</dbReference>
<evidence type="ECO:0000256" key="1">
    <source>
        <dbReference type="SAM" id="MobiDB-lite"/>
    </source>
</evidence>
<keyword evidence="2" id="KW-0614">Plasmid</keyword>
<dbReference type="KEGG" id="hta:BVU17_18225"/>
<accession>A0A2H5A475</accession>
<protein>
    <submittedName>
        <fullName evidence="2">Uncharacterized protein</fullName>
    </submittedName>
</protein>
<name>A0A2H5A475_9EURY</name>
<evidence type="ECO:0000313" key="3">
    <source>
        <dbReference type="Proteomes" id="UP000242917"/>
    </source>
</evidence>
<keyword evidence="3" id="KW-1185">Reference proteome</keyword>
<organism evidence="2 3">
    <name type="scientific">Haloarcula taiwanensis</name>
    <dbReference type="NCBI Taxonomy" id="1932004"/>
    <lineage>
        <taxon>Archaea</taxon>
        <taxon>Methanobacteriati</taxon>
        <taxon>Methanobacteriota</taxon>
        <taxon>Stenosarchaea group</taxon>
        <taxon>Halobacteria</taxon>
        <taxon>Halobacteriales</taxon>
        <taxon>Haloarculaceae</taxon>
        <taxon>Haloarcula</taxon>
    </lineage>
</organism>
<reference evidence="2 3" key="1">
    <citation type="submission" date="2017-01" db="EMBL/GenBank/DDBJ databases">
        <title>A Red Light-Sensitive Sensory Rhodopsin I From Haloarcula taiwanensis, A New Haloarchaeon Isolated From Taiwan.</title>
        <authorList>
            <person name="Yang C.-S."/>
            <person name="Han Y.-A."/>
            <person name="Chen P.-C."/>
            <person name="Ng W.V."/>
            <person name="Chen T.-W."/>
        </authorList>
    </citation>
    <scope>NUCLEOTIDE SEQUENCE [LARGE SCALE GENOMIC DNA]</scope>
    <source>
        <strain evidence="2 3">Taiwanensis</strain>
        <plasmid evidence="2 3">pNYT2</plasmid>
    </source>
</reference>
<sequence>MREHDPGDRQSPANAAKPAYQPYRTEWHRVDTRRRVRTRHEIAGASRDLTATLIAGGGV</sequence>
<evidence type="ECO:0000313" key="2">
    <source>
        <dbReference type="EMBL" id="AUG49521.1"/>
    </source>
</evidence>
<dbReference type="AlphaFoldDB" id="A0A2H5A475"/>
<proteinExistence type="predicted"/>
<gene>
    <name evidence="2" type="ORF">BVU17_18225</name>
</gene>